<evidence type="ECO:0000313" key="2">
    <source>
        <dbReference type="EMBL" id="MVN91113.1"/>
    </source>
</evidence>
<dbReference type="Proteomes" id="UP000434850">
    <property type="component" value="Unassembled WGS sequence"/>
</dbReference>
<feature type="signal peptide" evidence="1">
    <location>
        <begin position="1"/>
        <end position="18"/>
    </location>
</feature>
<sequence>MKQFLKLSMCLLAIIILAGGCSKNNEETKDTEYPVIDLSVADAFPQQCGTVKRGQTFTFRARVTDNAELGSVSVDIHHNFDHHSHSTEVQTCQMGAVKTPVNPLLLIKSISIPTGLKTYNVVQSIDVPANADAGDYHFLIRLVDKAGWQTIKGISIKVE</sequence>
<keyword evidence="3" id="KW-1185">Reference proteome</keyword>
<accession>A0A6I4IQ50</accession>
<feature type="chain" id="PRO_5026183851" evidence="1">
    <location>
        <begin position="19"/>
        <end position="159"/>
    </location>
</feature>
<name>A0A6I4IQ50_9SPHI</name>
<evidence type="ECO:0000313" key="3">
    <source>
        <dbReference type="Proteomes" id="UP000434850"/>
    </source>
</evidence>
<dbReference type="OrthoDB" id="670730at2"/>
<protein>
    <submittedName>
        <fullName evidence="2">DUF4625 domain-containing protein</fullName>
    </submittedName>
</protein>
<dbReference type="RefSeq" id="WP_157541084.1">
    <property type="nucleotide sequence ID" value="NZ_WQLA01000003.1"/>
</dbReference>
<organism evidence="2 3">
    <name type="scientific">Mucilaginibacter aquatilis</name>
    <dbReference type="NCBI Taxonomy" id="1517760"/>
    <lineage>
        <taxon>Bacteria</taxon>
        <taxon>Pseudomonadati</taxon>
        <taxon>Bacteroidota</taxon>
        <taxon>Sphingobacteriia</taxon>
        <taxon>Sphingobacteriales</taxon>
        <taxon>Sphingobacteriaceae</taxon>
        <taxon>Mucilaginibacter</taxon>
    </lineage>
</organism>
<dbReference type="Gene3D" id="2.60.40.4140">
    <property type="match status" value="1"/>
</dbReference>
<dbReference type="EMBL" id="WQLA01000003">
    <property type="protein sequence ID" value="MVN91113.1"/>
    <property type="molecule type" value="Genomic_DNA"/>
</dbReference>
<dbReference type="AlphaFoldDB" id="A0A6I4IQ50"/>
<keyword evidence="1" id="KW-0732">Signal</keyword>
<dbReference type="PROSITE" id="PS51257">
    <property type="entry name" value="PROKAR_LIPOPROTEIN"/>
    <property type="match status" value="1"/>
</dbReference>
<gene>
    <name evidence="2" type="ORF">GO816_08255</name>
</gene>
<dbReference type="InterPro" id="IPR027829">
    <property type="entry name" value="DUF4625"/>
</dbReference>
<evidence type="ECO:0000256" key="1">
    <source>
        <dbReference type="SAM" id="SignalP"/>
    </source>
</evidence>
<reference evidence="2 3" key="1">
    <citation type="submission" date="2019-12" db="EMBL/GenBank/DDBJ databases">
        <title>Mucilaginibacter sp. HME9299 genome sequencing and assembly.</title>
        <authorList>
            <person name="Kang H."/>
            <person name="Kim H."/>
            <person name="Joh K."/>
        </authorList>
    </citation>
    <scope>NUCLEOTIDE SEQUENCE [LARGE SCALE GENOMIC DNA]</scope>
    <source>
        <strain evidence="2 3">HME9299</strain>
    </source>
</reference>
<proteinExistence type="predicted"/>
<dbReference type="Pfam" id="PF15418">
    <property type="entry name" value="DUF4625"/>
    <property type="match status" value="1"/>
</dbReference>
<comment type="caution">
    <text evidence="2">The sequence shown here is derived from an EMBL/GenBank/DDBJ whole genome shotgun (WGS) entry which is preliminary data.</text>
</comment>